<dbReference type="InterPro" id="IPR001920">
    <property type="entry name" value="Asp/Glu_race"/>
</dbReference>
<sequence>MGRTDDAGMEMKTIGLIGGMSWESSALYYRIVNEEVKRRLGGLHAAEVVLLSLDFAPIERLQAEGRWDEAGARLAEAARRVERAGADLLLLCTNTMHRVAVAVAAAVGIPLLHIADPTAVAITAAGISRVGLLGTRFTMEQDFYRGRLADRHGLDVLVPGEHDRRLVHDVIYRELVLGEVRESSRDAYRAVMARLVGRGAEAIILGCTEIVLLVRPEDATVPLFDTTRLHAEGAVALALGGVSAASRPLVGGVP</sequence>
<accession>A0A6J4UX03</accession>
<protein>
    <submittedName>
        <fullName evidence="3">Aspartate racemase</fullName>
        <ecNumber evidence="3">5.1.1.13</ecNumber>
    </submittedName>
</protein>
<evidence type="ECO:0000256" key="2">
    <source>
        <dbReference type="ARBA" id="ARBA00023235"/>
    </source>
</evidence>
<dbReference type="InterPro" id="IPR015942">
    <property type="entry name" value="Asp/Glu/hydantoin_racemase"/>
</dbReference>
<organism evidence="3">
    <name type="scientific">uncultured Thermomicrobiales bacterium</name>
    <dbReference type="NCBI Taxonomy" id="1645740"/>
    <lineage>
        <taxon>Bacteria</taxon>
        <taxon>Pseudomonadati</taxon>
        <taxon>Thermomicrobiota</taxon>
        <taxon>Thermomicrobia</taxon>
        <taxon>Thermomicrobiales</taxon>
        <taxon>environmental samples</taxon>
    </lineage>
</organism>
<gene>
    <name evidence="3" type="ORF">AVDCRST_MAG49-2533</name>
</gene>
<comment type="similarity">
    <text evidence="1">Belongs to the aspartate/glutamate racemases family.</text>
</comment>
<dbReference type="Gene3D" id="3.40.50.1860">
    <property type="match status" value="2"/>
</dbReference>
<dbReference type="AlphaFoldDB" id="A0A6J4UX03"/>
<dbReference type="Pfam" id="PF01177">
    <property type="entry name" value="Asp_Glu_race"/>
    <property type="match status" value="1"/>
</dbReference>
<evidence type="ECO:0000256" key="1">
    <source>
        <dbReference type="ARBA" id="ARBA00007847"/>
    </source>
</evidence>
<dbReference type="PANTHER" id="PTHR21198:SF7">
    <property type="entry name" value="ASPARTATE-GLUTAMATE RACEMASE FAMILY"/>
    <property type="match status" value="1"/>
</dbReference>
<dbReference type="SUPFAM" id="SSF53681">
    <property type="entry name" value="Aspartate/glutamate racemase"/>
    <property type="match status" value="2"/>
</dbReference>
<reference evidence="3" key="1">
    <citation type="submission" date="2020-02" db="EMBL/GenBank/DDBJ databases">
        <authorList>
            <person name="Meier V. D."/>
        </authorList>
    </citation>
    <scope>NUCLEOTIDE SEQUENCE</scope>
    <source>
        <strain evidence="3">AVDCRST_MAG49</strain>
    </source>
</reference>
<dbReference type="EC" id="5.1.1.13" evidence="3"/>
<name>A0A6J4UX03_9BACT</name>
<dbReference type="PANTHER" id="PTHR21198">
    <property type="entry name" value="GLUTAMATE RACEMASE"/>
    <property type="match status" value="1"/>
</dbReference>
<dbReference type="InterPro" id="IPR004380">
    <property type="entry name" value="Asp_race"/>
</dbReference>
<dbReference type="NCBIfam" id="TIGR00035">
    <property type="entry name" value="asp_race"/>
    <property type="match status" value="1"/>
</dbReference>
<proteinExistence type="inferred from homology"/>
<keyword evidence="2 3" id="KW-0413">Isomerase</keyword>
<dbReference type="EMBL" id="CADCWG010000163">
    <property type="protein sequence ID" value="CAA9560696.1"/>
    <property type="molecule type" value="Genomic_DNA"/>
</dbReference>
<dbReference type="GO" id="GO:0047689">
    <property type="term" value="F:aspartate racemase activity"/>
    <property type="evidence" value="ECO:0007669"/>
    <property type="project" value="UniProtKB-EC"/>
</dbReference>
<evidence type="ECO:0000313" key="3">
    <source>
        <dbReference type="EMBL" id="CAA9560696.1"/>
    </source>
</evidence>